<sequence>MPDKTTISNATDYREIGEFWDAHDATEYGGQKPAEFHIDIRSHRHYFAIDGQLCLKIRQIANQRGISEEVFLNTIVREKIDQTEQTS</sequence>
<evidence type="ECO:0000313" key="2">
    <source>
        <dbReference type="EMBL" id="VFK59928.1"/>
    </source>
</evidence>
<dbReference type="EMBL" id="CAADFY010000057">
    <property type="protein sequence ID" value="VFK54841.1"/>
    <property type="molecule type" value="Genomic_DNA"/>
</dbReference>
<dbReference type="AlphaFoldDB" id="A0A450ZM38"/>
<protein>
    <submittedName>
        <fullName evidence="1">CopG antitoxin of type II toxin-antitoxin system</fullName>
    </submittedName>
</protein>
<accession>A0A450ZM38</accession>
<gene>
    <name evidence="2" type="ORF">BECKTUN1418E_GA0071001_10554</name>
    <name evidence="1" type="ORF">BECKTUN1418F_GA0071002_105714</name>
</gene>
<evidence type="ECO:0000313" key="1">
    <source>
        <dbReference type="EMBL" id="VFK54841.1"/>
    </source>
</evidence>
<organism evidence="1">
    <name type="scientific">Candidatus Kentrum sp. TUN</name>
    <dbReference type="NCBI Taxonomy" id="2126343"/>
    <lineage>
        <taxon>Bacteria</taxon>
        <taxon>Pseudomonadati</taxon>
        <taxon>Pseudomonadota</taxon>
        <taxon>Gammaproteobacteria</taxon>
        <taxon>Candidatus Kentrum</taxon>
    </lineage>
</organism>
<name>A0A450ZM38_9GAMM</name>
<reference evidence="1" key="1">
    <citation type="submission" date="2019-02" db="EMBL/GenBank/DDBJ databases">
        <authorList>
            <person name="Gruber-Vodicka R. H."/>
            <person name="Seah K. B. B."/>
        </authorList>
    </citation>
    <scope>NUCLEOTIDE SEQUENCE</scope>
    <source>
        <strain evidence="2">BECK_BY2</strain>
        <strain evidence="1">BECK_BY3</strain>
    </source>
</reference>
<proteinExistence type="predicted"/>
<dbReference type="EMBL" id="CAADFV010000055">
    <property type="protein sequence ID" value="VFK59928.1"/>
    <property type="molecule type" value="Genomic_DNA"/>
</dbReference>